<reference evidence="2 3" key="1">
    <citation type="submission" date="2024-01" db="EMBL/GenBank/DDBJ databases">
        <title>Genome assemblies of Stephania.</title>
        <authorList>
            <person name="Yang L."/>
        </authorList>
    </citation>
    <scope>NUCLEOTIDE SEQUENCE [LARGE SCALE GENOMIC DNA]</scope>
    <source>
        <strain evidence="2">QJT</strain>
        <tissue evidence="2">Leaf</tissue>
    </source>
</reference>
<dbReference type="Pfam" id="PF25557">
    <property type="entry name" value="GAUT_1"/>
    <property type="match status" value="1"/>
</dbReference>
<dbReference type="PANTHER" id="PTHR32116:SF76">
    <property type="entry name" value="GALACTURONOSYLTRANSFERASE 3-RELATED"/>
    <property type="match status" value="1"/>
</dbReference>
<evidence type="ECO:0000313" key="3">
    <source>
        <dbReference type="Proteomes" id="UP001417504"/>
    </source>
</evidence>
<gene>
    <name evidence="2" type="ORF">Sjap_009719</name>
</gene>
<feature type="region of interest" description="Disordered" evidence="1">
    <location>
        <begin position="115"/>
        <end position="134"/>
    </location>
</feature>
<organism evidence="2 3">
    <name type="scientific">Stephania japonica</name>
    <dbReference type="NCBI Taxonomy" id="461633"/>
    <lineage>
        <taxon>Eukaryota</taxon>
        <taxon>Viridiplantae</taxon>
        <taxon>Streptophyta</taxon>
        <taxon>Embryophyta</taxon>
        <taxon>Tracheophyta</taxon>
        <taxon>Spermatophyta</taxon>
        <taxon>Magnoliopsida</taxon>
        <taxon>Ranunculales</taxon>
        <taxon>Menispermaceae</taxon>
        <taxon>Menispermoideae</taxon>
        <taxon>Cissampelideae</taxon>
        <taxon>Stephania</taxon>
    </lineage>
</organism>
<dbReference type="EMBL" id="JBBNAE010000004">
    <property type="protein sequence ID" value="KAK9129232.1"/>
    <property type="molecule type" value="Genomic_DNA"/>
</dbReference>
<dbReference type="Proteomes" id="UP001417504">
    <property type="component" value="Unassembled WGS sequence"/>
</dbReference>
<sequence>MFLRSLVMAEILDVSASQRKLNGSSPQDCEECEHRKEPFFNKGVQSGQVNNHSLEEEVGVIVTHTNGVSGSARLHSVKSNDLSASWVWQNPDHVRGYQGVESFFQEGVDYTKERERLHSDGQQSSKSQNLHGKVPIDPVKFTHQELREKRRNLRASQFVEKNDNIEAKMKARAIARSEKLSIAVKGKYGPWRKDNGYTRADSTLKLMSDQIIMGHVYASIALAKNETRLHGMILTRIKDSRESIKHATSDAELDARAPERAKEMGRILSIAKEKFYDCFLVARKLRAMVQSTEETSTAVKKEVAFLTQLAAKTLPKPIHCLSLLLTTDYYLKVHGKEKTLIWTGLKTHLYSIMRYSLIMCLLQQLLLILRYHTLKNQRSMYSMLLQIV</sequence>
<evidence type="ECO:0000256" key="1">
    <source>
        <dbReference type="SAM" id="MobiDB-lite"/>
    </source>
</evidence>
<evidence type="ECO:0000313" key="2">
    <source>
        <dbReference type="EMBL" id="KAK9129232.1"/>
    </source>
</evidence>
<dbReference type="GO" id="GO:0047262">
    <property type="term" value="F:polygalacturonate 4-alpha-galacturonosyltransferase activity"/>
    <property type="evidence" value="ECO:0007669"/>
    <property type="project" value="InterPro"/>
</dbReference>
<dbReference type="InterPro" id="IPR029993">
    <property type="entry name" value="GAUT"/>
</dbReference>
<accession>A0AAP0P310</accession>
<protein>
    <submittedName>
        <fullName evidence="2">Uncharacterized protein</fullName>
    </submittedName>
</protein>
<comment type="caution">
    <text evidence="2">The sequence shown here is derived from an EMBL/GenBank/DDBJ whole genome shotgun (WGS) entry which is preliminary data.</text>
</comment>
<feature type="compositionally biased region" description="Polar residues" evidence="1">
    <location>
        <begin position="120"/>
        <end position="130"/>
    </location>
</feature>
<name>A0AAP0P310_9MAGN</name>
<proteinExistence type="predicted"/>
<keyword evidence="3" id="KW-1185">Reference proteome</keyword>
<dbReference type="AlphaFoldDB" id="A0AAP0P310"/>
<dbReference type="PANTHER" id="PTHR32116">
    <property type="entry name" value="GALACTURONOSYLTRANSFERASE 4-RELATED"/>
    <property type="match status" value="1"/>
</dbReference>